<dbReference type="InterPro" id="IPR013320">
    <property type="entry name" value="ConA-like_dom_sf"/>
</dbReference>
<evidence type="ECO:0008006" key="2">
    <source>
        <dbReference type="Google" id="ProtNLM"/>
    </source>
</evidence>
<proteinExistence type="predicted"/>
<protein>
    <recommendedName>
        <fullName evidence="2">B30.2/SPRY domain-containing protein</fullName>
    </recommendedName>
</protein>
<reference evidence="1" key="1">
    <citation type="submission" date="2021-01" db="EMBL/GenBank/DDBJ databases">
        <authorList>
            <person name="Corre E."/>
            <person name="Pelletier E."/>
            <person name="Niang G."/>
            <person name="Scheremetjew M."/>
            <person name="Finn R."/>
            <person name="Kale V."/>
            <person name="Holt S."/>
            <person name="Cochrane G."/>
            <person name="Meng A."/>
            <person name="Brown T."/>
            <person name="Cohen L."/>
        </authorList>
    </citation>
    <scope>NUCLEOTIDE SEQUENCE</scope>
    <source>
        <strain evidence="1">CCMP645</strain>
    </source>
</reference>
<evidence type="ECO:0000313" key="1">
    <source>
        <dbReference type="EMBL" id="CAE0757324.1"/>
    </source>
</evidence>
<gene>
    <name evidence="1" type="ORF">PCAR00345_LOCUS9918</name>
</gene>
<dbReference type="AlphaFoldDB" id="A0A7S4B8W0"/>
<accession>A0A7S4B8W0</accession>
<organism evidence="1">
    <name type="scientific">Chrysotila carterae</name>
    <name type="common">Marine alga</name>
    <name type="synonym">Syracosphaera carterae</name>
    <dbReference type="NCBI Taxonomy" id="13221"/>
    <lineage>
        <taxon>Eukaryota</taxon>
        <taxon>Haptista</taxon>
        <taxon>Haptophyta</taxon>
        <taxon>Prymnesiophyceae</taxon>
        <taxon>Isochrysidales</taxon>
        <taxon>Isochrysidaceae</taxon>
        <taxon>Chrysotila</taxon>
    </lineage>
</organism>
<dbReference type="SUPFAM" id="SSF49899">
    <property type="entry name" value="Concanavalin A-like lectins/glucanases"/>
    <property type="match status" value="1"/>
</dbReference>
<dbReference type="Gene3D" id="2.60.120.920">
    <property type="match status" value="1"/>
</dbReference>
<sequence>MRWEQCASKDLEIVEDGATATAVTGMTADSKYILGPEIASGKHAWEVIVNQTRYPDAHVFIGVADSTNAKSCKTWSYDPPTGSLYVGDSLNEHGREQRFKVCTKSFALEEKGFVGHVCKVIVNMDSSKRTLAFQIDDLEPVEIKDGMPSKIRPWALLYHKHDSITIRPAAAS</sequence>
<dbReference type="EMBL" id="HBIZ01016015">
    <property type="protein sequence ID" value="CAE0757324.1"/>
    <property type="molecule type" value="Transcribed_RNA"/>
</dbReference>
<dbReference type="InterPro" id="IPR043136">
    <property type="entry name" value="B30.2/SPRY_sf"/>
</dbReference>
<name>A0A7S4B8W0_CHRCT</name>